<evidence type="ECO:0000313" key="4">
    <source>
        <dbReference type="Proteomes" id="UP001159428"/>
    </source>
</evidence>
<sequence length="984" mass="110174">MLRTITTSTNGVFSGITGPIFLVINIYLRIYLLWVRVSTWFLNHILSFILVWWFGLCDVEITIREFGFLSVQGVRVLWEDNSGLTIEDISLKKIEWNFLKVRDITILFSVKDVHREIFTDTEDTTTDVYTSFTLHWKMHSPSDLISSDLRNSSEIIPPSFTLLHATDVQIGSRLHVHRGGSYVAMFEAAVVDGLLVPSKEATSLCIKMREITYCCGPYDPGLVLARREKILKMPLVDFLGTFHKSGPSQVTMNFHGLQIFVSPCRVNSLVVYFYSWICQLKEALSSESKGRDETDINPDKLLEVNVKSDDSKVSVCFQDGDEAVNIMASFNLSLLKRTKKTQYRASVGIQAYVPSSEGKKDPYAVIGNEWISKPWECSFIGSDSAGHSKVARITSDQNFSVVLRPDSVPVLQKLQEEYVSLLDLSRMRDLFGLLKKEAEEQSSPSQVFISLRGLIVSLERDVYDELLIVSVDDIRVDFNRDQHHVTVELSVKDLEVEDCADKIIAFQQERSNGMSSQSLLRFSFLQDAKNEAGRVVVKKLRLELGESTVTFQEKLILKLLKFAGIKTKTQLWGEDTKAQQENSSESPSTAVTAKPFYFEKLHVEPFRVVVTCNPAVELSDDLQSLKTKLDIPAGFPPLMENASMQFGEFLRTGITYKTAVALGRDFRRHYLKEIGRQSTSLLGSLHLLGNLSSLQGDISDGLADLRETGDYFGFVRHVRGGLAESYYKFADSWGACISQSQSNSPTLSSSSSGSRSSSSMKSIGGVVGTLTSFLYSPSKDTGQGKSQVSNSSTASSADTQQRVPGARRLIPIEYNEDHDSSESEESSLSCIPSVEGWDMVPKDAQRKLKGQEFLERLTVSLFGEVDKKEKFISCLRLRYKDPKDKLNALVTSQRVYIMKVGLPSADHVLLAFQLVNLYKARHRDQDEEHYLELLMRISGGKRLSLPSPNPADNPLVRCGTVKIAQNAANVINEAKRSSEEAESR</sequence>
<evidence type="ECO:0000256" key="2">
    <source>
        <dbReference type="SAM" id="Phobius"/>
    </source>
</evidence>
<keyword evidence="2" id="KW-1133">Transmembrane helix</keyword>
<keyword evidence="2" id="KW-0472">Membrane</keyword>
<keyword evidence="4" id="KW-1185">Reference proteome</keyword>
<gene>
    <name evidence="3" type="ORF">PMEA_00011363</name>
</gene>
<protein>
    <submittedName>
        <fullName evidence="3">Uncharacterized protein</fullName>
    </submittedName>
</protein>
<dbReference type="Proteomes" id="UP001159428">
    <property type="component" value="Unassembled WGS sequence"/>
</dbReference>
<dbReference type="AlphaFoldDB" id="A0AAU9WT51"/>
<feature type="compositionally biased region" description="Low complexity" evidence="1">
    <location>
        <begin position="786"/>
        <end position="801"/>
    </location>
</feature>
<accession>A0AAU9WT51</accession>
<feature type="transmembrane region" description="Helical" evidence="2">
    <location>
        <begin position="12"/>
        <end position="32"/>
    </location>
</feature>
<comment type="caution">
    <text evidence="3">The sequence shown here is derived from an EMBL/GenBank/DDBJ whole genome shotgun (WGS) entry which is preliminary data.</text>
</comment>
<evidence type="ECO:0000256" key="1">
    <source>
        <dbReference type="SAM" id="MobiDB-lite"/>
    </source>
</evidence>
<keyword evidence="2" id="KW-0812">Transmembrane</keyword>
<feature type="transmembrane region" description="Helical" evidence="2">
    <location>
        <begin position="39"/>
        <end position="56"/>
    </location>
</feature>
<feature type="region of interest" description="Disordered" evidence="1">
    <location>
        <begin position="741"/>
        <end position="760"/>
    </location>
</feature>
<proteinExistence type="predicted"/>
<name>A0AAU9WT51_9CNID</name>
<feature type="region of interest" description="Disordered" evidence="1">
    <location>
        <begin position="781"/>
        <end position="807"/>
    </location>
</feature>
<evidence type="ECO:0000313" key="3">
    <source>
        <dbReference type="EMBL" id="CAH3124584.1"/>
    </source>
</evidence>
<organism evidence="3 4">
    <name type="scientific">Pocillopora meandrina</name>
    <dbReference type="NCBI Taxonomy" id="46732"/>
    <lineage>
        <taxon>Eukaryota</taxon>
        <taxon>Metazoa</taxon>
        <taxon>Cnidaria</taxon>
        <taxon>Anthozoa</taxon>
        <taxon>Hexacorallia</taxon>
        <taxon>Scleractinia</taxon>
        <taxon>Astrocoeniina</taxon>
        <taxon>Pocilloporidae</taxon>
        <taxon>Pocillopora</taxon>
    </lineage>
</organism>
<reference evidence="3 4" key="1">
    <citation type="submission" date="2022-05" db="EMBL/GenBank/DDBJ databases">
        <authorList>
            <consortium name="Genoscope - CEA"/>
            <person name="William W."/>
        </authorList>
    </citation>
    <scope>NUCLEOTIDE SEQUENCE [LARGE SCALE GENOMIC DNA]</scope>
</reference>
<dbReference type="EMBL" id="CALNXJ010000020">
    <property type="protein sequence ID" value="CAH3124584.1"/>
    <property type="molecule type" value="Genomic_DNA"/>
</dbReference>